<dbReference type="InterPro" id="IPR009803">
    <property type="entry name" value="DUF1373"/>
</dbReference>
<sequence length="271" mass="28803">MVGHSALSFGLICLIGSVFSVPFKGFGSNNPSPALGDFSGPGEDALVYTSGRKSQDYTGPSTWSQQSSDQNAEQGGNSQDGSETDAGDSGWANNGGLNTGSEAYYPIAYDPQGNSEDLLTSTDEDLEEEPVLSDVSDLEPVYSFSTRITWLLWLIGGVVSLPVDKGFGSHNRSPVLTDSLSPSSPDTNVGGHGCAYTSPQDGNSIVGPLTWIQHSRNSNSGAGVYNSIMDGGEDYYLEENPTEFVWINVFDLEPGYSFGYQQGGQVFIQSN</sequence>
<evidence type="ECO:0000256" key="1">
    <source>
        <dbReference type="SAM" id="MobiDB-lite"/>
    </source>
</evidence>
<evidence type="ECO:0000313" key="3">
    <source>
        <dbReference type="EMBL" id="KAJ3602866.1"/>
    </source>
</evidence>
<dbReference type="AlphaFoldDB" id="A0A9Q0EBM6"/>
<evidence type="ECO:0000256" key="2">
    <source>
        <dbReference type="SAM" id="SignalP"/>
    </source>
</evidence>
<reference evidence="3" key="1">
    <citation type="submission" date="2022-07" db="EMBL/GenBank/DDBJ databases">
        <title>Chromosome-level genome of Muraenolepis orangiensis.</title>
        <authorList>
            <person name="Kim J."/>
        </authorList>
    </citation>
    <scope>NUCLEOTIDE SEQUENCE</scope>
    <source>
        <strain evidence="3">KU_S4_2022</strain>
        <tissue evidence="3">Muscle</tissue>
    </source>
</reference>
<accession>A0A9Q0EBM6</accession>
<gene>
    <name evidence="3" type="ORF">NHX12_030611</name>
</gene>
<keyword evidence="4" id="KW-1185">Reference proteome</keyword>
<feature type="compositionally biased region" description="Acidic residues" evidence="1">
    <location>
        <begin position="122"/>
        <end position="131"/>
    </location>
</feature>
<dbReference type="Proteomes" id="UP001148018">
    <property type="component" value="Unassembled WGS sequence"/>
</dbReference>
<name>A0A9Q0EBM6_9TELE</name>
<dbReference type="OrthoDB" id="8963909at2759"/>
<comment type="caution">
    <text evidence="3">The sequence shown here is derived from an EMBL/GenBank/DDBJ whole genome shotgun (WGS) entry which is preliminary data.</text>
</comment>
<protein>
    <submittedName>
        <fullName evidence="3">Uncharacterized protein</fullName>
    </submittedName>
</protein>
<keyword evidence="2" id="KW-0732">Signal</keyword>
<organism evidence="3 4">
    <name type="scientific">Muraenolepis orangiensis</name>
    <name type="common">Patagonian moray cod</name>
    <dbReference type="NCBI Taxonomy" id="630683"/>
    <lineage>
        <taxon>Eukaryota</taxon>
        <taxon>Metazoa</taxon>
        <taxon>Chordata</taxon>
        <taxon>Craniata</taxon>
        <taxon>Vertebrata</taxon>
        <taxon>Euteleostomi</taxon>
        <taxon>Actinopterygii</taxon>
        <taxon>Neopterygii</taxon>
        <taxon>Teleostei</taxon>
        <taxon>Neoteleostei</taxon>
        <taxon>Acanthomorphata</taxon>
        <taxon>Zeiogadaria</taxon>
        <taxon>Gadariae</taxon>
        <taxon>Gadiformes</taxon>
        <taxon>Muraenolepidoidei</taxon>
        <taxon>Muraenolepididae</taxon>
        <taxon>Muraenolepis</taxon>
    </lineage>
</organism>
<feature type="signal peptide" evidence="2">
    <location>
        <begin position="1"/>
        <end position="20"/>
    </location>
</feature>
<dbReference type="Pfam" id="PF07117">
    <property type="entry name" value="DUF1373"/>
    <property type="match status" value="1"/>
</dbReference>
<evidence type="ECO:0000313" key="4">
    <source>
        <dbReference type="Proteomes" id="UP001148018"/>
    </source>
</evidence>
<proteinExistence type="predicted"/>
<feature type="compositionally biased region" description="Polar residues" evidence="1">
    <location>
        <begin position="56"/>
        <end position="81"/>
    </location>
</feature>
<feature type="region of interest" description="Disordered" evidence="1">
    <location>
        <begin position="52"/>
        <end position="132"/>
    </location>
</feature>
<feature type="chain" id="PRO_5040247738" evidence="2">
    <location>
        <begin position="21"/>
        <end position="271"/>
    </location>
</feature>
<feature type="compositionally biased region" description="Polar residues" evidence="1">
    <location>
        <begin position="91"/>
        <end position="101"/>
    </location>
</feature>
<dbReference type="EMBL" id="JANIIK010000046">
    <property type="protein sequence ID" value="KAJ3602866.1"/>
    <property type="molecule type" value="Genomic_DNA"/>
</dbReference>